<dbReference type="AlphaFoldDB" id="A0A2P2PWC5"/>
<organism evidence="1">
    <name type="scientific">Rhizophora mucronata</name>
    <name type="common">Asiatic mangrove</name>
    <dbReference type="NCBI Taxonomy" id="61149"/>
    <lineage>
        <taxon>Eukaryota</taxon>
        <taxon>Viridiplantae</taxon>
        <taxon>Streptophyta</taxon>
        <taxon>Embryophyta</taxon>
        <taxon>Tracheophyta</taxon>
        <taxon>Spermatophyta</taxon>
        <taxon>Magnoliopsida</taxon>
        <taxon>eudicotyledons</taxon>
        <taxon>Gunneridae</taxon>
        <taxon>Pentapetalae</taxon>
        <taxon>rosids</taxon>
        <taxon>fabids</taxon>
        <taxon>Malpighiales</taxon>
        <taxon>Rhizophoraceae</taxon>
        <taxon>Rhizophora</taxon>
    </lineage>
</organism>
<evidence type="ECO:0000313" key="1">
    <source>
        <dbReference type="EMBL" id="MBX59010.1"/>
    </source>
</evidence>
<dbReference type="EMBL" id="GGEC01078526">
    <property type="protein sequence ID" value="MBX59010.1"/>
    <property type="molecule type" value="Transcribed_RNA"/>
</dbReference>
<accession>A0A2P2PWC5</accession>
<proteinExistence type="predicted"/>
<reference evidence="1" key="1">
    <citation type="submission" date="2018-02" db="EMBL/GenBank/DDBJ databases">
        <title>Rhizophora mucronata_Transcriptome.</title>
        <authorList>
            <person name="Meera S.P."/>
            <person name="Sreeshan A."/>
            <person name="Augustine A."/>
        </authorList>
    </citation>
    <scope>NUCLEOTIDE SEQUENCE</scope>
    <source>
        <tissue evidence="1">Leaf</tissue>
    </source>
</reference>
<sequence>MNWVIDKLENWGAYALLFIKFAAFHF</sequence>
<name>A0A2P2PWC5_RHIMU</name>
<protein>
    <submittedName>
        <fullName evidence="1">Uncharacterized protein</fullName>
    </submittedName>
</protein>